<organism evidence="1 2">
    <name type="scientific">Austropuccinia psidii MF-1</name>
    <dbReference type="NCBI Taxonomy" id="1389203"/>
    <lineage>
        <taxon>Eukaryota</taxon>
        <taxon>Fungi</taxon>
        <taxon>Dikarya</taxon>
        <taxon>Basidiomycota</taxon>
        <taxon>Pucciniomycotina</taxon>
        <taxon>Pucciniomycetes</taxon>
        <taxon>Pucciniales</taxon>
        <taxon>Sphaerophragmiaceae</taxon>
        <taxon>Austropuccinia</taxon>
    </lineage>
</organism>
<name>A0A9Q3H0J7_9BASI</name>
<dbReference type="EMBL" id="AVOT02009071">
    <property type="protein sequence ID" value="MBW0487313.1"/>
    <property type="molecule type" value="Genomic_DNA"/>
</dbReference>
<keyword evidence="2" id="KW-1185">Reference proteome</keyword>
<dbReference type="Proteomes" id="UP000765509">
    <property type="component" value="Unassembled WGS sequence"/>
</dbReference>
<comment type="caution">
    <text evidence="1">The sequence shown here is derived from an EMBL/GenBank/DDBJ whole genome shotgun (WGS) entry which is preliminary data.</text>
</comment>
<evidence type="ECO:0000313" key="2">
    <source>
        <dbReference type="Proteomes" id="UP000765509"/>
    </source>
</evidence>
<accession>A0A9Q3H0J7</accession>
<gene>
    <name evidence="1" type="ORF">O181_027028</name>
</gene>
<dbReference type="AlphaFoldDB" id="A0A9Q3H0J7"/>
<evidence type="ECO:0000313" key="1">
    <source>
        <dbReference type="EMBL" id="MBW0487313.1"/>
    </source>
</evidence>
<proteinExistence type="predicted"/>
<reference evidence="1" key="1">
    <citation type="submission" date="2021-03" db="EMBL/GenBank/DDBJ databases">
        <title>Draft genome sequence of rust myrtle Austropuccinia psidii MF-1, a brazilian biotype.</title>
        <authorList>
            <person name="Quecine M.C."/>
            <person name="Pachon D.M.R."/>
            <person name="Bonatelli M.L."/>
            <person name="Correr F.H."/>
            <person name="Franceschini L.M."/>
            <person name="Leite T.F."/>
            <person name="Margarido G.R.A."/>
            <person name="Almeida C.A."/>
            <person name="Ferrarezi J.A."/>
            <person name="Labate C.A."/>
        </authorList>
    </citation>
    <scope>NUCLEOTIDE SEQUENCE</scope>
    <source>
        <strain evidence="1">MF-1</strain>
    </source>
</reference>
<sequence>MTEASLLEYWLQLPSKDATLALKKLSIFPFEVIPPEAGVKGLFSTMSETTTKNHNCMIPNTLCMVSPVKLNLIQNSNNKAIGSSKNQTKPLKFPTLREYDFMNSYDSFVLPDELADLEAGIFHEVSNEMQISHCNALMASLFDFNLLDQTNNDSTEERALVEVENDDWEIEVLL</sequence>
<protein>
    <submittedName>
        <fullName evidence="1">Uncharacterized protein</fullName>
    </submittedName>
</protein>